<organism evidence="8 9">
    <name type="scientific">Mikania micrantha</name>
    <name type="common">bitter vine</name>
    <dbReference type="NCBI Taxonomy" id="192012"/>
    <lineage>
        <taxon>Eukaryota</taxon>
        <taxon>Viridiplantae</taxon>
        <taxon>Streptophyta</taxon>
        <taxon>Embryophyta</taxon>
        <taxon>Tracheophyta</taxon>
        <taxon>Spermatophyta</taxon>
        <taxon>Magnoliopsida</taxon>
        <taxon>eudicotyledons</taxon>
        <taxon>Gunneridae</taxon>
        <taxon>Pentapetalae</taxon>
        <taxon>asterids</taxon>
        <taxon>campanulids</taxon>
        <taxon>Asterales</taxon>
        <taxon>Asteraceae</taxon>
        <taxon>Asteroideae</taxon>
        <taxon>Heliantheae alliance</taxon>
        <taxon>Eupatorieae</taxon>
        <taxon>Mikania</taxon>
    </lineage>
</organism>
<evidence type="ECO:0000256" key="1">
    <source>
        <dbReference type="ARBA" id="ARBA00004613"/>
    </source>
</evidence>
<dbReference type="GO" id="GO:0016042">
    <property type="term" value="P:lipid catabolic process"/>
    <property type="evidence" value="ECO:0007669"/>
    <property type="project" value="UniProtKB-KW"/>
</dbReference>
<comment type="caution">
    <text evidence="8">The sequence shown here is derived from an EMBL/GenBank/DDBJ whole genome shotgun (WGS) entry which is preliminary data.</text>
</comment>
<dbReference type="InterPro" id="IPR051238">
    <property type="entry name" value="GDSL_esterase/lipase"/>
</dbReference>
<keyword evidence="9" id="KW-1185">Reference proteome</keyword>
<evidence type="ECO:0000256" key="7">
    <source>
        <dbReference type="ARBA" id="ARBA00023098"/>
    </source>
</evidence>
<evidence type="ECO:0000313" key="9">
    <source>
        <dbReference type="Proteomes" id="UP000326396"/>
    </source>
</evidence>
<evidence type="ECO:0000256" key="6">
    <source>
        <dbReference type="ARBA" id="ARBA00022963"/>
    </source>
</evidence>
<keyword evidence="6" id="KW-0442">Lipid degradation</keyword>
<proteinExistence type="inferred from homology"/>
<dbReference type="EMBL" id="SZYD01000010">
    <property type="protein sequence ID" value="KAD4982490.1"/>
    <property type="molecule type" value="Genomic_DNA"/>
</dbReference>
<keyword evidence="3" id="KW-0964">Secreted</keyword>
<dbReference type="FunFam" id="3.40.50.1110:FF:000003">
    <property type="entry name" value="GDSL esterase/lipase APG"/>
    <property type="match status" value="2"/>
</dbReference>
<evidence type="ECO:0000256" key="4">
    <source>
        <dbReference type="ARBA" id="ARBA00022729"/>
    </source>
</evidence>
<dbReference type="Pfam" id="PF00657">
    <property type="entry name" value="Lipase_GDSL"/>
    <property type="match status" value="2"/>
</dbReference>
<accession>A0A5N6NPS9</accession>
<dbReference type="AlphaFoldDB" id="A0A5N6NPS9"/>
<dbReference type="Gene3D" id="3.40.50.1110">
    <property type="entry name" value="SGNH hydrolase"/>
    <property type="match status" value="2"/>
</dbReference>
<evidence type="ECO:0000256" key="2">
    <source>
        <dbReference type="ARBA" id="ARBA00008668"/>
    </source>
</evidence>
<comment type="subcellular location">
    <subcellularLocation>
        <location evidence="1">Secreted</location>
    </subcellularLocation>
</comment>
<protein>
    <recommendedName>
        <fullName evidence="10">SGNH hydrolase-type esterase domain-containing protein</fullName>
    </recommendedName>
</protein>
<dbReference type="InterPro" id="IPR001087">
    <property type="entry name" value="GDSL"/>
</dbReference>
<reference evidence="8 9" key="1">
    <citation type="submission" date="2019-05" db="EMBL/GenBank/DDBJ databases">
        <title>Mikania micrantha, genome provides insights into the molecular mechanism of rapid growth.</title>
        <authorList>
            <person name="Liu B."/>
        </authorList>
    </citation>
    <scope>NUCLEOTIDE SEQUENCE [LARGE SCALE GENOMIC DNA]</scope>
    <source>
        <strain evidence="8">NLD-2019</strain>
        <tissue evidence="8">Leaf</tissue>
    </source>
</reference>
<dbReference type="Proteomes" id="UP000326396">
    <property type="component" value="Linkage Group LG18"/>
</dbReference>
<dbReference type="GO" id="GO:0016788">
    <property type="term" value="F:hydrolase activity, acting on ester bonds"/>
    <property type="evidence" value="ECO:0007669"/>
    <property type="project" value="InterPro"/>
</dbReference>
<dbReference type="PANTHER" id="PTHR45650">
    <property type="entry name" value="GDSL-LIKE LIPASE/ACYLHYDROLASE-RELATED"/>
    <property type="match status" value="1"/>
</dbReference>
<dbReference type="PANTHER" id="PTHR45650:SF9">
    <property type="entry name" value="SGNH HYDROLASE-TYPE ESTERASE DOMAIN-CONTAINING PROTEIN"/>
    <property type="match status" value="1"/>
</dbReference>
<dbReference type="GO" id="GO:0005576">
    <property type="term" value="C:extracellular region"/>
    <property type="evidence" value="ECO:0007669"/>
    <property type="project" value="UniProtKB-SubCell"/>
</dbReference>
<keyword evidence="4" id="KW-0732">Signal</keyword>
<dbReference type="InterPro" id="IPR036514">
    <property type="entry name" value="SGNH_hydro_sf"/>
</dbReference>
<evidence type="ECO:0000256" key="5">
    <source>
        <dbReference type="ARBA" id="ARBA00022801"/>
    </source>
</evidence>
<dbReference type="InterPro" id="IPR035669">
    <property type="entry name" value="SGNH_plant_lipase-like"/>
</dbReference>
<dbReference type="CDD" id="cd01837">
    <property type="entry name" value="SGNH_plant_lipase_like"/>
    <property type="match status" value="1"/>
</dbReference>
<dbReference type="SUPFAM" id="SSF52266">
    <property type="entry name" value="SGNH hydrolase"/>
    <property type="match status" value="1"/>
</dbReference>
<keyword evidence="5" id="KW-0378">Hydrolase</keyword>
<keyword evidence="7" id="KW-0443">Lipid metabolism</keyword>
<dbReference type="OrthoDB" id="1683520at2759"/>
<gene>
    <name evidence="8" type="ORF">E3N88_19161</name>
</gene>
<evidence type="ECO:0008006" key="10">
    <source>
        <dbReference type="Google" id="ProtNLM"/>
    </source>
</evidence>
<sequence>MWEEKQIKIEAIKIQTSDIGNNNKLDSRWKANYPPYGIDFPKGHSGRFTNGRTFADIIGQILGFDEFIPPYATATDDHIIKGVNYASGGAGIREETGSHNGDRVSLDKQLLHHNSTISRIQKNTTFLNECIYVIYIGTSDYITNYFALLPTRKYYNVSYTYGLDDYADVLAQQFSRQLMVLYNLGGRKIVLYGLTQLGCTPYAVKNFGYEGVPCSHMVNDAIYVFNNRLKTLVGEFNKNKSDARFIFINTTSILHEQEATAVDTQLGAQPCCPVNGEWACSLNSVPCHVRSSSAYFDFLHPTEPTNIAIAERSYKARLPTDVYPYDIHHLVQDTTKPQVPCYFIFGDSLVDSGNNNNLESKWKVNYPPYGVDFKEGYTGRFTNGRTSADIIGEFLGFDEYIPPYDTADSEQFRKGVNYASGGAGIRDESGHHNGERVWLDRQLRHHKYVISSISRDTENTTFLKECIYLVNIGSNDYNNNYLMPGKHYNTSDMYSKDQYAEALKRKYSRQLRYLYKLGGRKIAVFGLTHLGCIPYMVKKFSTQGKPCVDSINDLIDAFNNRLKLLVAKLNKKKPDARYTFINTAGILFPQGEVSLRTPTCCHLTGEWACTKDSVPCPMRSLYTFFDAMHPTELSNMAIATRSYKALLPTDAYPYDIYHLAKL</sequence>
<evidence type="ECO:0000313" key="8">
    <source>
        <dbReference type="EMBL" id="KAD4982490.1"/>
    </source>
</evidence>
<comment type="similarity">
    <text evidence="2">Belongs to the 'GDSL' lipolytic enzyme family.</text>
</comment>
<evidence type="ECO:0000256" key="3">
    <source>
        <dbReference type="ARBA" id="ARBA00022525"/>
    </source>
</evidence>
<name>A0A5N6NPS9_9ASTR</name>